<evidence type="ECO:0000259" key="8">
    <source>
        <dbReference type="SMART" id="SM00014"/>
    </source>
</evidence>
<keyword evidence="5 7" id="KW-1133">Transmembrane helix</keyword>
<feature type="domain" description="Phosphatidic acid phosphatase type 2/haloperoxidase" evidence="8">
    <location>
        <begin position="58"/>
        <end position="168"/>
    </location>
</feature>
<protein>
    <submittedName>
        <fullName evidence="9">Phosphatase PAP2 family protein</fullName>
    </submittedName>
</protein>
<feature type="transmembrane region" description="Helical" evidence="7">
    <location>
        <begin position="128"/>
        <end position="147"/>
    </location>
</feature>
<keyword evidence="4" id="KW-0378">Hydrolase</keyword>
<evidence type="ECO:0000313" key="9">
    <source>
        <dbReference type="EMBL" id="WFD09403.1"/>
    </source>
</evidence>
<dbReference type="Pfam" id="PF01569">
    <property type="entry name" value="PAP2"/>
    <property type="match status" value="1"/>
</dbReference>
<evidence type="ECO:0000256" key="3">
    <source>
        <dbReference type="ARBA" id="ARBA00022692"/>
    </source>
</evidence>
<dbReference type="PANTHER" id="PTHR14969">
    <property type="entry name" value="SPHINGOSINE-1-PHOSPHATE PHOSPHOHYDROLASE"/>
    <property type="match status" value="1"/>
</dbReference>
<evidence type="ECO:0000256" key="4">
    <source>
        <dbReference type="ARBA" id="ARBA00022801"/>
    </source>
</evidence>
<dbReference type="InterPro" id="IPR000326">
    <property type="entry name" value="PAP2/HPO"/>
</dbReference>
<accession>A0ABY8EF93</accession>
<feature type="transmembrane region" description="Helical" evidence="7">
    <location>
        <begin position="58"/>
        <end position="77"/>
    </location>
</feature>
<name>A0ABY8EF93_9FIRM</name>
<organism evidence="9 10">
    <name type="scientific">Tepidibacter hydrothermalis</name>
    <dbReference type="NCBI Taxonomy" id="3036126"/>
    <lineage>
        <taxon>Bacteria</taxon>
        <taxon>Bacillati</taxon>
        <taxon>Bacillota</taxon>
        <taxon>Clostridia</taxon>
        <taxon>Peptostreptococcales</taxon>
        <taxon>Peptostreptococcaceae</taxon>
        <taxon>Tepidibacter</taxon>
    </lineage>
</organism>
<dbReference type="Proteomes" id="UP001222800">
    <property type="component" value="Chromosome"/>
</dbReference>
<dbReference type="RefSeq" id="WP_277731328.1">
    <property type="nucleotide sequence ID" value="NZ_CP120733.1"/>
</dbReference>
<evidence type="ECO:0000256" key="5">
    <source>
        <dbReference type="ARBA" id="ARBA00022989"/>
    </source>
</evidence>
<comment type="subcellular location">
    <subcellularLocation>
        <location evidence="1">Cell membrane</location>
        <topology evidence="1">Multi-pass membrane protein</topology>
    </subcellularLocation>
</comment>
<feature type="transmembrane region" description="Helical" evidence="7">
    <location>
        <begin position="103"/>
        <end position="121"/>
    </location>
</feature>
<feature type="transmembrane region" description="Helical" evidence="7">
    <location>
        <begin position="28"/>
        <end position="51"/>
    </location>
</feature>
<dbReference type="SUPFAM" id="SSF48317">
    <property type="entry name" value="Acid phosphatase/Vanadium-dependent haloperoxidase"/>
    <property type="match status" value="1"/>
</dbReference>
<evidence type="ECO:0000256" key="2">
    <source>
        <dbReference type="ARBA" id="ARBA00022475"/>
    </source>
</evidence>
<reference evidence="9 10" key="1">
    <citation type="submission" date="2023-03" db="EMBL/GenBank/DDBJ databases">
        <title>Complete genome sequence of Tepidibacter sp. SWIR-1, isolated from a deep-sea hydrothermal vent.</title>
        <authorList>
            <person name="Li X."/>
        </authorList>
    </citation>
    <scope>NUCLEOTIDE SEQUENCE [LARGE SCALE GENOMIC DNA]</scope>
    <source>
        <strain evidence="9 10">SWIR-1</strain>
    </source>
</reference>
<keyword evidence="2" id="KW-1003">Cell membrane</keyword>
<keyword evidence="3 7" id="KW-0812">Transmembrane</keyword>
<feature type="transmembrane region" description="Helical" evidence="7">
    <location>
        <begin position="153"/>
        <end position="171"/>
    </location>
</feature>
<evidence type="ECO:0000256" key="7">
    <source>
        <dbReference type="SAM" id="Phobius"/>
    </source>
</evidence>
<dbReference type="PANTHER" id="PTHR14969:SF62">
    <property type="entry name" value="DECAPRENYLPHOSPHORYL-5-PHOSPHORIBOSE PHOSPHATASE RV3807C-RELATED"/>
    <property type="match status" value="1"/>
</dbReference>
<keyword evidence="10" id="KW-1185">Reference proteome</keyword>
<dbReference type="SMART" id="SM00014">
    <property type="entry name" value="acidPPc"/>
    <property type="match status" value="1"/>
</dbReference>
<proteinExistence type="predicted"/>
<evidence type="ECO:0000256" key="1">
    <source>
        <dbReference type="ARBA" id="ARBA00004651"/>
    </source>
</evidence>
<evidence type="ECO:0000313" key="10">
    <source>
        <dbReference type="Proteomes" id="UP001222800"/>
    </source>
</evidence>
<evidence type="ECO:0000256" key="6">
    <source>
        <dbReference type="ARBA" id="ARBA00023136"/>
    </source>
</evidence>
<keyword evidence="6 7" id="KW-0472">Membrane</keyword>
<dbReference type="InterPro" id="IPR036938">
    <property type="entry name" value="PAP2/HPO_sf"/>
</dbReference>
<sequence length="177" mass="19868">MLETIQNIDLEILNFIQEVVSNTVLDKLMIFMTMLGNKGIIWIVISLLLLINKKTRRVGIMAMSALILTAVLGEGLIKPLLKRARPFIDHPSFNLIIKPPSSYSFPSGHTASSFAVAGVLIRELKKYGIVFLVLATLIAFSRLYLFVHYPSDIVAGIIMGLMCAWITNKVFNRKEKF</sequence>
<dbReference type="EMBL" id="CP120733">
    <property type="protein sequence ID" value="WFD09403.1"/>
    <property type="molecule type" value="Genomic_DNA"/>
</dbReference>
<dbReference type="Gene3D" id="1.20.144.10">
    <property type="entry name" value="Phosphatidic acid phosphatase type 2/haloperoxidase"/>
    <property type="match status" value="2"/>
</dbReference>
<gene>
    <name evidence="9" type="ORF">P4S50_13535</name>
</gene>